<protein>
    <submittedName>
        <fullName evidence="3">Uncharacterized protein</fullName>
    </submittedName>
</protein>
<dbReference type="EMBL" id="BMHO01000001">
    <property type="protein sequence ID" value="GGD38689.1"/>
    <property type="molecule type" value="Genomic_DNA"/>
</dbReference>
<reference evidence="3" key="1">
    <citation type="journal article" date="2014" name="Int. J. Syst. Evol. Microbiol.">
        <title>Complete genome sequence of Corynebacterium casei LMG S-19264T (=DSM 44701T), isolated from a smear-ripened cheese.</title>
        <authorList>
            <consortium name="US DOE Joint Genome Institute (JGI-PGF)"/>
            <person name="Walter F."/>
            <person name="Albersmeier A."/>
            <person name="Kalinowski J."/>
            <person name="Ruckert C."/>
        </authorList>
    </citation>
    <scope>NUCLEOTIDE SEQUENCE</scope>
    <source>
        <strain evidence="3">CGMCC 1.15152</strain>
    </source>
</reference>
<dbReference type="Proteomes" id="UP000633205">
    <property type="component" value="Unassembled WGS sequence"/>
</dbReference>
<proteinExistence type="predicted"/>
<gene>
    <name evidence="3" type="ORF">GCM10010915_19400</name>
</gene>
<name>A0A917DHR0_9MICO</name>
<feature type="transmembrane region" description="Helical" evidence="2">
    <location>
        <begin position="72"/>
        <end position="93"/>
    </location>
</feature>
<evidence type="ECO:0000256" key="2">
    <source>
        <dbReference type="SAM" id="Phobius"/>
    </source>
</evidence>
<accession>A0A917DHR0</accession>
<keyword evidence="2" id="KW-0812">Transmembrane</keyword>
<sequence>MTPTGSRSPFDPLHHLTAVHSSSPGAPSPRSPAERTHRRLVRLGYMLLICGPALALAHLISDAQSTDVAWWTYTIASFDIAVIMVIAALALILRTPPNHAAETE</sequence>
<comment type="caution">
    <text evidence="3">The sequence shown here is derived from an EMBL/GenBank/DDBJ whole genome shotgun (WGS) entry which is preliminary data.</text>
</comment>
<organism evidence="3 4">
    <name type="scientific">Microbacterium faecale</name>
    <dbReference type="NCBI Taxonomy" id="1804630"/>
    <lineage>
        <taxon>Bacteria</taxon>
        <taxon>Bacillati</taxon>
        <taxon>Actinomycetota</taxon>
        <taxon>Actinomycetes</taxon>
        <taxon>Micrococcales</taxon>
        <taxon>Microbacteriaceae</taxon>
        <taxon>Microbacterium</taxon>
    </lineage>
</organism>
<evidence type="ECO:0000256" key="1">
    <source>
        <dbReference type="SAM" id="MobiDB-lite"/>
    </source>
</evidence>
<dbReference type="AlphaFoldDB" id="A0A917DHR0"/>
<keyword evidence="2" id="KW-0472">Membrane</keyword>
<keyword evidence="2" id="KW-1133">Transmembrane helix</keyword>
<feature type="transmembrane region" description="Helical" evidence="2">
    <location>
        <begin position="40"/>
        <end position="60"/>
    </location>
</feature>
<feature type="region of interest" description="Disordered" evidence="1">
    <location>
        <begin position="1"/>
        <end position="35"/>
    </location>
</feature>
<keyword evidence="4" id="KW-1185">Reference proteome</keyword>
<evidence type="ECO:0000313" key="4">
    <source>
        <dbReference type="Proteomes" id="UP000633205"/>
    </source>
</evidence>
<evidence type="ECO:0000313" key="3">
    <source>
        <dbReference type="EMBL" id="GGD38689.1"/>
    </source>
</evidence>
<reference evidence="3" key="2">
    <citation type="submission" date="2020-09" db="EMBL/GenBank/DDBJ databases">
        <authorList>
            <person name="Sun Q."/>
            <person name="Zhou Y."/>
        </authorList>
    </citation>
    <scope>NUCLEOTIDE SEQUENCE</scope>
    <source>
        <strain evidence="3">CGMCC 1.15152</strain>
    </source>
</reference>